<dbReference type="GO" id="GO:0016020">
    <property type="term" value="C:membrane"/>
    <property type="evidence" value="ECO:0007669"/>
    <property type="project" value="UniProtKB-SubCell"/>
</dbReference>
<comment type="caution">
    <text evidence="7">The sequence shown here is derived from an EMBL/GenBank/DDBJ whole genome shotgun (WGS) entry which is preliminary data.</text>
</comment>
<protein>
    <recommendedName>
        <fullName evidence="6">TM2 domain-containing protein</fullName>
    </recommendedName>
</protein>
<gene>
    <name evidence="7" type="ORF">EZS28_024533</name>
</gene>
<comment type="subcellular location">
    <subcellularLocation>
        <location evidence="1">Membrane</location>
        <topology evidence="1">Multi-pass membrane protein</topology>
    </subcellularLocation>
</comment>
<feature type="region of interest" description="Disordered" evidence="5">
    <location>
        <begin position="216"/>
        <end position="252"/>
    </location>
</feature>
<keyword evidence="3" id="KW-1133">Transmembrane helix</keyword>
<dbReference type="Proteomes" id="UP000324800">
    <property type="component" value="Unassembled WGS sequence"/>
</dbReference>
<evidence type="ECO:0000256" key="2">
    <source>
        <dbReference type="ARBA" id="ARBA00022692"/>
    </source>
</evidence>
<evidence type="ECO:0000313" key="7">
    <source>
        <dbReference type="EMBL" id="KAA6379941.1"/>
    </source>
</evidence>
<proteinExistence type="predicted"/>
<dbReference type="EMBL" id="SNRW01008184">
    <property type="protein sequence ID" value="KAA6379941.1"/>
    <property type="molecule type" value="Genomic_DNA"/>
</dbReference>
<accession>A0A5J4VBV6</accession>
<evidence type="ECO:0000313" key="8">
    <source>
        <dbReference type="Proteomes" id="UP000324800"/>
    </source>
</evidence>
<evidence type="ECO:0000256" key="3">
    <source>
        <dbReference type="ARBA" id="ARBA00022989"/>
    </source>
</evidence>
<evidence type="ECO:0000256" key="4">
    <source>
        <dbReference type="ARBA" id="ARBA00023136"/>
    </source>
</evidence>
<keyword evidence="2" id="KW-0812">Transmembrane</keyword>
<feature type="compositionally biased region" description="Polar residues" evidence="5">
    <location>
        <begin position="217"/>
        <end position="252"/>
    </location>
</feature>
<dbReference type="OrthoDB" id="408511at2759"/>
<organism evidence="7 8">
    <name type="scientific">Streblomastix strix</name>
    <dbReference type="NCBI Taxonomy" id="222440"/>
    <lineage>
        <taxon>Eukaryota</taxon>
        <taxon>Metamonada</taxon>
        <taxon>Preaxostyla</taxon>
        <taxon>Oxymonadida</taxon>
        <taxon>Streblomastigidae</taxon>
        <taxon>Streblomastix</taxon>
    </lineage>
</organism>
<sequence length="269" mass="30408">MILEQRAFDFITLKMFIASDTQYKHFLQQLYPESKGIKHFGEQPSHFSASNFVLLTKQAEQMEQPQPNYMIVQYEPLVSPNFHDPRNYDPSLFSNNIRNTFENGIPAYGNGQFTVSKALLAWFLCCFGCSGMQRVYVGDICLGIAFCLTNGFCGWGQLIDLFLIQSVVEDQNAEIRQRVNEAHQKRMRNQQLPTDIVPANQGYIAYPPMNTDGVNPPSINAPTNQPQYTYIQPGNVPQQEGNQPPQVGYGQQSYQAVFPAPFTTSTGKQ</sequence>
<keyword evidence="4" id="KW-0472">Membrane</keyword>
<dbReference type="InterPro" id="IPR007829">
    <property type="entry name" value="TM2"/>
</dbReference>
<dbReference type="AlphaFoldDB" id="A0A5J4VBV6"/>
<evidence type="ECO:0000259" key="6">
    <source>
        <dbReference type="Pfam" id="PF05154"/>
    </source>
</evidence>
<name>A0A5J4VBV6_9EUKA</name>
<dbReference type="Pfam" id="PF05154">
    <property type="entry name" value="TM2"/>
    <property type="match status" value="1"/>
</dbReference>
<evidence type="ECO:0000256" key="1">
    <source>
        <dbReference type="ARBA" id="ARBA00004141"/>
    </source>
</evidence>
<reference evidence="7 8" key="1">
    <citation type="submission" date="2019-03" db="EMBL/GenBank/DDBJ databases">
        <title>Single cell metagenomics reveals metabolic interactions within the superorganism composed of flagellate Streblomastix strix and complex community of Bacteroidetes bacteria on its surface.</title>
        <authorList>
            <person name="Treitli S.C."/>
            <person name="Kolisko M."/>
            <person name="Husnik F."/>
            <person name="Keeling P."/>
            <person name="Hampl V."/>
        </authorList>
    </citation>
    <scope>NUCLEOTIDE SEQUENCE [LARGE SCALE GENOMIC DNA]</scope>
    <source>
        <strain evidence="7">ST1C</strain>
    </source>
</reference>
<feature type="domain" description="TM2" evidence="6">
    <location>
        <begin position="117"/>
        <end position="162"/>
    </location>
</feature>
<evidence type="ECO:0000256" key="5">
    <source>
        <dbReference type="SAM" id="MobiDB-lite"/>
    </source>
</evidence>